<sequence>MSNNGAPDSWETQADVMGEQGAKDSNDVSEKFSTLNRFYKLSREPRFEWLWRWWFRQWSGVRVAPRGGAAACAGPRRSPRARPATPSPEEESAPAAPAPAPAPAPRPADDSPTAESWEVEADDALLTPEDNNDGDEEEVDAQEDGETIKKIPKKKPVRTMEELTRSKKEHVNVVFIGHVDAGKSTIGGQIMSLTGMVDKRTLDKYEREAREKSRESWYLSWALDTNQEERDKGKTVEVGRAYFETDKKHFTILDAPGHKSFVPNMIGGAAQADLAVLVISARKGEFETGFDRGGQTREHAMLAKTAGVKHLVVLVNKMDDSTVAWDEKRYNECKDKILPYLKKLGFNPAKDLSFLPVSGQTGQGLLEQVSEDICNWYRGPSFIQFIDDLPSLNRKMDGPFIMPVVDKYKDMGTVLMGKVEAGTTRKSQTLFLMPNRVQVTVDQLWSDDIEVTSIGPGENVKVKLKGIEEEDVSPGFVLCDARRAHHHRPTEEVTVKALICLVDKKTGDKSKTRPRFVKQDQVAIMRIECAGVICLEPFKKFAQMGRFTLRDENKTIAIGKVLKVIE</sequence>
<dbReference type="InterPro" id="IPR054696">
    <property type="entry name" value="GTP-eEF1A_C"/>
</dbReference>
<keyword evidence="9" id="KW-1185">Reference proteome</keyword>
<dbReference type="InterPro" id="IPR031157">
    <property type="entry name" value="G_TR_CS"/>
</dbReference>
<evidence type="ECO:0000256" key="5">
    <source>
        <dbReference type="ARBA" id="ARBA00023134"/>
    </source>
</evidence>
<comment type="caution">
    <text evidence="8">The sequence shown here is derived from an EMBL/GenBank/DDBJ whole genome shotgun (WGS) entry which is preliminary data.</text>
</comment>
<dbReference type="Gene3D" id="3.40.50.300">
    <property type="entry name" value="P-loop containing nucleotide triphosphate hydrolases"/>
    <property type="match status" value="1"/>
</dbReference>
<feature type="compositionally biased region" description="Low complexity" evidence="6">
    <location>
        <begin position="67"/>
        <end position="84"/>
    </location>
</feature>
<dbReference type="SUPFAM" id="SSF50447">
    <property type="entry name" value="Translation proteins"/>
    <property type="match status" value="1"/>
</dbReference>
<feature type="region of interest" description="Disordered" evidence="6">
    <location>
        <begin position="1"/>
        <end position="26"/>
    </location>
</feature>
<dbReference type="GO" id="GO:0005525">
    <property type="term" value="F:GTP binding"/>
    <property type="evidence" value="ECO:0007669"/>
    <property type="project" value="UniProtKB-KW"/>
</dbReference>
<keyword evidence="5" id="KW-0342">GTP-binding</keyword>
<dbReference type="AlphaFoldDB" id="A0A8S4G376"/>
<feature type="domain" description="Tr-type G" evidence="7">
    <location>
        <begin position="168"/>
        <end position="394"/>
    </location>
</feature>
<evidence type="ECO:0000256" key="3">
    <source>
        <dbReference type="ARBA" id="ARBA00022553"/>
    </source>
</evidence>
<dbReference type="InterPro" id="IPR004161">
    <property type="entry name" value="EFTu-like_2"/>
</dbReference>
<dbReference type="SUPFAM" id="SSF52540">
    <property type="entry name" value="P-loop containing nucleoside triphosphate hydrolases"/>
    <property type="match status" value="1"/>
</dbReference>
<proteinExistence type="inferred from homology"/>
<protein>
    <submittedName>
        <fullName evidence="8">(diamondback moth) hypothetical protein</fullName>
    </submittedName>
</protein>
<dbReference type="Pfam" id="PF22594">
    <property type="entry name" value="GTP-eEF1A_C"/>
    <property type="match status" value="1"/>
</dbReference>
<dbReference type="InterPro" id="IPR009001">
    <property type="entry name" value="Transl_elong_EF1A/Init_IF2_C"/>
</dbReference>
<keyword evidence="3" id="KW-0597">Phosphoprotein</keyword>
<dbReference type="Gene3D" id="2.40.30.10">
    <property type="entry name" value="Translation factors"/>
    <property type="match status" value="2"/>
</dbReference>
<organism evidence="8 9">
    <name type="scientific">Plutella xylostella</name>
    <name type="common">Diamondback moth</name>
    <name type="synonym">Plutella maculipennis</name>
    <dbReference type="NCBI Taxonomy" id="51655"/>
    <lineage>
        <taxon>Eukaryota</taxon>
        <taxon>Metazoa</taxon>
        <taxon>Ecdysozoa</taxon>
        <taxon>Arthropoda</taxon>
        <taxon>Hexapoda</taxon>
        <taxon>Insecta</taxon>
        <taxon>Pterygota</taxon>
        <taxon>Neoptera</taxon>
        <taxon>Endopterygota</taxon>
        <taxon>Lepidoptera</taxon>
        <taxon>Glossata</taxon>
        <taxon>Ditrysia</taxon>
        <taxon>Yponomeutoidea</taxon>
        <taxon>Plutellidae</taxon>
        <taxon>Plutella</taxon>
    </lineage>
</organism>
<feature type="compositionally biased region" description="Pro residues" evidence="6">
    <location>
        <begin position="96"/>
        <end position="106"/>
    </location>
</feature>
<reference evidence="8" key="1">
    <citation type="submission" date="2020-11" db="EMBL/GenBank/DDBJ databases">
        <authorList>
            <person name="Whiteford S."/>
        </authorList>
    </citation>
    <scope>NUCLEOTIDE SEQUENCE</scope>
</reference>
<dbReference type="FunFam" id="2.40.30.10:FF:000024">
    <property type="entry name" value="Eukaryotic peptide chain release factor GTP-binding subunit ERF3A"/>
    <property type="match status" value="1"/>
</dbReference>
<feature type="compositionally biased region" description="Acidic residues" evidence="6">
    <location>
        <begin position="130"/>
        <end position="145"/>
    </location>
</feature>
<dbReference type="CDD" id="cd04089">
    <property type="entry name" value="eRF3_II"/>
    <property type="match status" value="1"/>
</dbReference>
<evidence type="ECO:0000256" key="6">
    <source>
        <dbReference type="SAM" id="MobiDB-lite"/>
    </source>
</evidence>
<dbReference type="PROSITE" id="PS00301">
    <property type="entry name" value="G_TR_1"/>
    <property type="match status" value="1"/>
</dbReference>
<dbReference type="InterPro" id="IPR050100">
    <property type="entry name" value="TRAFAC_GTPase_members"/>
</dbReference>
<dbReference type="SUPFAM" id="SSF50465">
    <property type="entry name" value="EF-Tu/eEF-1alpha/eIF2-gamma C-terminal domain"/>
    <property type="match status" value="1"/>
</dbReference>
<evidence type="ECO:0000259" key="7">
    <source>
        <dbReference type="PROSITE" id="PS51722"/>
    </source>
</evidence>
<dbReference type="CDD" id="cd03704">
    <property type="entry name" value="eRF3_C_III"/>
    <property type="match status" value="1"/>
</dbReference>
<dbReference type="PRINTS" id="PR00315">
    <property type="entry name" value="ELONGATNFCT"/>
</dbReference>
<dbReference type="InterPro" id="IPR027417">
    <property type="entry name" value="P-loop_NTPase"/>
</dbReference>
<name>A0A8S4G376_PLUXY</name>
<dbReference type="FunFam" id="3.40.50.300:FF:000270">
    <property type="entry name" value="Eukaryotic peptide chain release factor GTP-binding subunit ERF3A"/>
    <property type="match status" value="1"/>
</dbReference>
<evidence type="ECO:0000313" key="9">
    <source>
        <dbReference type="Proteomes" id="UP000653454"/>
    </source>
</evidence>
<dbReference type="CDD" id="cd01883">
    <property type="entry name" value="EF1_alpha"/>
    <property type="match status" value="1"/>
</dbReference>
<evidence type="ECO:0000313" key="8">
    <source>
        <dbReference type="EMBL" id="CAG9133372.1"/>
    </source>
</evidence>
<evidence type="ECO:0000256" key="2">
    <source>
        <dbReference type="ARBA" id="ARBA00007249"/>
    </source>
</evidence>
<evidence type="ECO:0000256" key="4">
    <source>
        <dbReference type="ARBA" id="ARBA00022741"/>
    </source>
</evidence>
<keyword evidence="4" id="KW-0547">Nucleotide-binding</keyword>
<feature type="region of interest" description="Disordered" evidence="6">
    <location>
        <begin position="67"/>
        <end position="156"/>
    </location>
</feature>
<dbReference type="Pfam" id="PF00009">
    <property type="entry name" value="GTP_EFTU"/>
    <property type="match status" value="1"/>
</dbReference>
<evidence type="ECO:0000256" key="1">
    <source>
        <dbReference type="ARBA" id="ARBA00004496"/>
    </source>
</evidence>
<comment type="subcellular location">
    <subcellularLocation>
        <location evidence="1">Cytoplasm</location>
    </subcellularLocation>
</comment>
<comment type="similarity">
    <text evidence="2">Belongs to the TRAFAC class translation factor GTPase superfamily. Classic translation factor GTPase family. EF-Tu/EF-1A subfamily.</text>
</comment>
<feature type="compositionally biased region" description="Polar residues" evidence="6">
    <location>
        <begin position="1"/>
        <end position="12"/>
    </location>
</feature>
<dbReference type="PROSITE" id="PS51722">
    <property type="entry name" value="G_TR_2"/>
    <property type="match status" value="1"/>
</dbReference>
<accession>A0A8S4G376</accession>
<dbReference type="EMBL" id="CAJHNJ030000060">
    <property type="protein sequence ID" value="CAG9133372.1"/>
    <property type="molecule type" value="Genomic_DNA"/>
</dbReference>
<gene>
    <name evidence="8" type="ORF">PLXY2_LOCUS11564</name>
</gene>
<dbReference type="Proteomes" id="UP000653454">
    <property type="component" value="Unassembled WGS sequence"/>
</dbReference>
<dbReference type="GO" id="GO:0005737">
    <property type="term" value="C:cytoplasm"/>
    <property type="evidence" value="ECO:0007669"/>
    <property type="project" value="UniProtKB-SubCell"/>
</dbReference>
<dbReference type="GO" id="GO:0003924">
    <property type="term" value="F:GTPase activity"/>
    <property type="evidence" value="ECO:0007669"/>
    <property type="project" value="InterPro"/>
</dbReference>
<dbReference type="PANTHER" id="PTHR23115">
    <property type="entry name" value="TRANSLATION FACTOR"/>
    <property type="match status" value="1"/>
</dbReference>
<dbReference type="InterPro" id="IPR009000">
    <property type="entry name" value="Transl_B-barrel_sf"/>
</dbReference>
<dbReference type="Pfam" id="PF03144">
    <property type="entry name" value="GTP_EFTU_D2"/>
    <property type="match status" value="1"/>
</dbReference>
<dbReference type="InterPro" id="IPR000795">
    <property type="entry name" value="T_Tr_GTP-bd_dom"/>
</dbReference>